<keyword evidence="1" id="KW-0812">Transmembrane</keyword>
<feature type="transmembrane region" description="Helical" evidence="1">
    <location>
        <begin position="54"/>
        <end position="75"/>
    </location>
</feature>
<protein>
    <recommendedName>
        <fullName evidence="4">DUF1440 domain-containing protein</fullName>
    </recommendedName>
</protein>
<feature type="transmembrane region" description="Helical" evidence="1">
    <location>
        <begin position="20"/>
        <end position="42"/>
    </location>
</feature>
<evidence type="ECO:0000313" key="2">
    <source>
        <dbReference type="EMBL" id="TDD55239.1"/>
    </source>
</evidence>
<dbReference type="AlphaFoldDB" id="A0A4R4ZD87"/>
<dbReference type="OrthoDB" id="5644717at2"/>
<proteinExistence type="predicted"/>
<sequence>MSVAHPAHHPVQLVLSRGLYGALAGIGGGIVFGILMAAMGMLPMVAMLVGSTNVGVGVVVHLVISAILGAGFGLVAPFTEFWPLLGAGVVYGAVWWVLGGLLLMPVGLGMPVFQVGQMAVMSLVGHLLYGIVMSVVLFGFRRRAGHV</sequence>
<gene>
    <name evidence="2" type="ORF">E1288_05445</name>
</gene>
<dbReference type="EMBL" id="SMKW01000004">
    <property type="protein sequence ID" value="TDD55239.1"/>
    <property type="molecule type" value="Genomic_DNA"/>
</dbReference>
<evidence type="ECO:0000313" key="3">
    <source>
        <dbReference type="Proteomes" id="UP000294947"/>
    </source>
</evidence>
<keyword evidence="1" id="KW-0472">Membrane</keyword>
<keyword evidence="1" id="KW-1133">Transmembrane helix</keyword>
<organism evidence="2 3">
    <name type="scientific">Saccharopolyspora elongata</name>
    <dbReference type="NCBI Taxonomy" id="2530387"/>
    <lineage>
        <taxon>Bacteria</taxon>
        <taxon>Bacillati</taxon>
        <taxon>Actinomycetota</taxon>
        <taxon>Actinomycetes</taxon>
        <taxon>Pseudonocardiales</taxon>
        <taxon>Pseudonocardiaceae</taxon>
        <taxon>Saccharopolyspora</taxon>
    </lineage>
</organism>
<dbReference type="Proteomes" id="UP000294947">
    <property type="component" value="Unassembled WGS sequence"/>
</dbReference>
<comment type="caution">
    <text evidence="2">The sequence shown here is derived from an EMBL/GenBank/DDBJ whole genome shotgun (WGS) entry which is preliminary data.</text>
</comment>
<evidence type="ECO:0008006" key="4">
    <source>
        <dbReference type="Google" id="ProtNLM"/>
    </source>
</evidence>
<name>A0A4R4ZD87_9PSEU</name>
<dbReference type="RefSeq" id="WP_132481667.1">
    <property type="nucleotide sequence ID" value="NZ_SMKW01000004.1"/>
</dbReference>
<keyword evidence="3" id="KW-1185">Reference proteome</keyword>
<feature type="transmembrane region" description="Helical" evidence="1">
    <location>
        <begin position="81"/>
        <end position="106"/>
    </location>
</feature>
<accession>A0A4R4ZD87</accession>
<reference evidence="2 3" key="1">
    <citation type="submission" date="2019-03" db="EMBL/GenBank/DDBJ databases">
        <title>Draft genome sequences of novel Actinobacteria.</title>
        <authorList>
            <person name="Sahin N."/>
            <person name="Ay H."/>
            <person name="Saygin H."/>
        </authorList>
    </citation>
    <scope>NUCLEOTIDE SEQUENCE [LARGE SCALE GENOMIC DNA]</scope>
    <source>
        <strain evidence="2 3">7K502</strain>
    </source>
</reference>
<evidence type="ECO:0000256" key="1">
    <source>
        <dbReference type="SAM" id="Phobius"/>
    </source>
</evidence>
<feature type="transmembrane region" description="Helical" evidence="1">
    <location>
        <begin position="118"/>
        <end position="140"/>
    </location>
</feature>